<dbReference type="InterPro" id="IPR013083">
    <property type="entry name" value="Znf_RING/FYVE/PHD"/>
</dbReference>
<dbReference type="SMART" id="SM00184">
    <property type="entry name" value="RING"/>
    <property type="match status" value="1"/>
</dbReference>
<keyword evidence="15" id="KW-1185">Reference proteome</keyword>
<dbReference type="Proteomes" id="UP000504609">
    <property type="component" value="Unplaced"/>
</dbReference>
<keyword evidence="4" id="KW-0808">Transferase</keyword>
<evidence type="ECO:0000256" key="11">
    <source>
        <dbReference type="ARBA" id="ARBA00023136"/>
    </source>
</evidence>
<dbReference type="KEGG" id="cmos:111441367"/>
<keyword evidence="10 13" id="KW-1133">Transmembrane helix</keyword>
<dbReference type="GO" id="GO:0008270">
    <property type="term" value="F:zinc ion binding"/>
    <property type="evidence" value="ECO:0007669"/>
    <property type="project" value="UniProtKB-KW"/>
</dbReference>
<sequence>MEEERALRRTANGGTLNDSVLRYPTVSTTFTIPLTRYTTRLITSGRHRPLLADCADSRSDTEDHDDANDFNRRSIVRENCFYSMPILVLDVVWNLAFVLVSIVVLLSTFRERPSTPLRLWISGYGLQCLLHVGFVFFEYQRSMALHGFEDRAYHRSIMKRLESMNTMTSSVWWVFGFYWIVMGGHTLLQDSPRLYWLTVVFLAFDLFFILFCVGMACVVFFSLCCCIPIIAFAYAMTAREGASEEVIRALPKYTFRQAALGAFIHGKEREPIGATTELDNDHLIKELALHPEDSECCICLSQYEDRTELYTLPCNHHFHCGCIGKWLRINATCPLCKSSICRGDTLV</sequence>
<keyword evidence="9" id="KW-0862">Zinc</keyword>
<dbReference type="RefSeq" id="XP_022934092.1">
    <property type="nucleotide sequence ID" value="XM_023078324.1"/>
</dbReference>
<dbReference type="GO" id="GO:0016567">
    <property type="term" value="P:protein ubiquitination"/>
    <property type="evidence" value="ECO:0007669"/>
    <property type="project" value="TreeGrafter"/>
</dbReference>
<keyword evidence="6" id="KW-0479">Metal-binding</keyword>
<evidence type="ECO:0000313" key="18">
    <source>
        <dbReference type="RefSeq" id="XP_022934092.1"/>
    </source>
</evidence>
<feature type="transmembrane region" description="Helical" evidence="13">
    <location>
        <begin position="81"/>
        <end position="107"/>
    </location>
</feature>
<comment type="subcellular location">
    <subcellularLocation>
        <location evidence="2">Membrane</location>
        <topology evidence="2">Multi-pass membrane protein</topology>
    </subcellularLocation>
</comment>
<keyword evidence="5 13" id="KW-0812">Transmembrane</keyword>
<dbReference type="GO" id="GO:0006511">
    <property type="term" value="P:ubiquitin-dependent protein catabolic process"/>
    <property type="evidence" value="ECO:0007669"/>
    <property type="project" value="TreeGrafter"/>
</dbReference>
<proteinExistence type="predicted"/>
<keyword evidence="7 12" id="KW-0863">Zinc-finger</keyword>
<feature type="transmembrane region" description="Helical" evidence="13">
    <location>
        <begin position="119"/>
        <end position="140"/>
    </location>
</feature>
<dbReference type="EC" id="2.3.2.27" evidence="3"/>
<feature type="transmembrane region" description="Helical" evidence="13">
    <location>
        <begin position="201"/>
        <end position="234"/>
    </location>
</feature>
<dbReference type="InterPro" id="IPR001841">
    <property type="entry name" value="Znf_RING"/>
</dbReference>
<dbReference type="PROSITE" id="PS50089">
    <property type="entry name" value="ZF_RING_2"/>
    <property type="match status" value="1"/>
</dbReference>
<evidence type="ECO:0000256" key="3">
    <source>
        <dbReference type="ARBA" id="ARBA00012483"/>
    </source>
</evidence>
<protein>
    <recommendedName>
        <fullName evidence="3">RING-type E3 ubiquitin transferase</fullName>
        <ecNumber evidence="3">2.3.2.27</ecNumber>
    </recommendedName>
</protein>
<evidence type="ECO:0000256" key="9">
    <source>
        <dbReference type="ARBA" id="ARBA00022833"/>
    </source>
</evidence>
<dbReference type="GeneID" id="111441367"/>
<evidence type="ECO:0000256" key="10">
    <source>
        <dbReference type="ARBA" id="ARBA00022989"/>
    </source>
</evidence>
<dbReference type="PANTHER" id="PTHR45977:SF19">
    <property type="entry name" value="RING-TYPE DOMAIN-CONTAINING PROTEIN"/>
    <property type="match status" value="1"/>
</dbReference>
<dbReference type="SUPFAM" id="SSF57850">
    <property type="entry name" value="RING/U-box"/>
    <property type="match status" value="1"/>
</dbReference>
<dbReference type="RefSeq" id="XP_022934090.1">
    <property type="nucleotide sequence ID" value="XM_023078322.1"/>
</dbReference>
<keyword evidence="11 13" id="KW-0472">Membrane</keyword>
<dbReference type="Gene3D" id="3.30.40.10">
    <property type="entry name" value="Zinc/RING finger domain, C3HC4 (zinc finger)"/>
    <property type="match status" value="1"/>
</dbReference>
<evidence type="ECO:0000313" key="15">
    <source>
        <dbReference type="Proteomes" id="UP000504609"/>
    </source>
</evidence>
<evidence type="ECO:0000256" key="1">
    <source>
        <dbReference type="ARBA" id="ARBA00000900"/>
    </source>
</evidence>
<dbReference type="GO" id="GO:0061630">
    <property type="term" value="F:ubiquitin protein ligase activity"/>
    <property type="evidence" value="ECO:0007669"/>
    <property type="project" value="UniProtKB-EC"/>
</dbReference>
<accession>A0A6J1F1Q1</accession>
<evidence type="ECO:0000256" key="12">
    <source>
        <dbReference type="PROSITE-ProRule" id="PRU00175"/>
    </source>
</evidence>
<feature type="transmembrane region" description="Helical" evidence="13">
    <location>
        <begin position="161"/>
        <end position="181"/>
    </location>
</feature>
<keyword evidence="8" id="KW-0833">Ubl conjugation pathway</keyword>
<evidence type="ECO:0000259" key="14">
    <source>
        <dbReference type="PROSITE" id="PS50089"/>
    </source>
</evidence>
<evidence type="ECO:0000256" key="2">
    <source>
        <dbReference type="ARBA" id="ARBA00004141"/>
    </source>
</evidence>
<dbReference type="GO" id="GO:0016020">
    <property type="term" value="C:membrane"/>
    <property type="evidence" value="ECO:0007669"/>
    <property type="project" value="UniProtKB-SubCell"/>
</dbReference>
<dbReference type="GO" id="GO:0000325">
    <property type="term" value="C:plant-type vacuole"/>
    <property type="evidence" value="ECO:0007669"/>
    <property type="project" value="TreeGrafter"/>
</dbReference>
<dbReference type="PANTHER" id="PTHR45977">
    <property type="entry name" value="TARGET OF ERK KINASE MPK-1"/>
    <property type="match status" value="1"/>
</dbReference>
<dbReference type="AlphaFoldDB" id="A0A6J1F1Q1"/>
<evidence type="ECO:0000256" key="7">
    <source>
        <dbReference type="ARBA" id="ARBA00022771"/>
    </source>
</evidence>
<comment type="catalytic activity">
    <reaction evidence="1">
        <text>S-ubiquitinyl-[E2 ubiquitin-conjugating enzyme]-L-cysteine + [acceptor protein]-L-lysine = [E2 ubiquitin-conjugating enzyme]-L-cysteine + N(6)-ubiquitinyl-[acceptor protein]-L-lysine.</text>
        <dbReference type="EC" id="2.3.2.27"/>
    </reaction>
</comment>
<name>A0A6J1F1Q1_CUCMO</name>
<evidence type="ECO:0000313" key="16">
    <source>
        <dbReference type="RefSeq" id="XP_022934090.1"/>
    </source>
</evidence>
<evidence type="ECO:0000256" key="5">
    <source>
        <dbReference type="ARBA" id="ARBA00022692"/>
    </source>
</evidence>
<reference evidence="16 17" key="1">
    <citation type="submission" date="2025-04" db="UniProtKB">
        <authorList>
            <consortium name="RefSeq"/>
        </authorList>
    </citation>
    <scope>IDENTIFICATION</scope>
    <source>
        <tissue evidence="16 17">Young leaves</tissue>
    </source>
</reference>
<evidence type="ECO:0000256" key="4">
    <source>
        <dbReference type="ARBA" id="ARBA00022679"/>
    </source>
</evidence>
<gene>
    <name evidence="16 17 18" type="primary">LOC111441367</name>
</gene>
<dbReference type="Pfam" id="PF13639">
    <property type="entry name" value="zf-RING_2"/>
    <property type="match status" value="1"/>
</dbReference>
<feature type="domain" description="RING-type" evidence="14">
    <location>
        <begin position="296"/>
        <end position="337"/>
    </location>
</feature>
<evidence type="ECO:0000256" key="6">
    <source>
        <dbReference type="ARBA" id="ARBA00022723"/>
    </source>
</evidence>
<evidence type="ECO:0000256" key="8">
    <source>
        <dbReference type="ARBA" id="ARBA00022786"/>
    </source>
</evidence>
<organism evidence="15 18">
    <name type="scientific">Cucurbita moschata</name>
    <name type="common">Winter crookneck squash</name>
    <name type="synonym">Cucurbita pepo var. moschata</name>
    <dbReference type="NCBI Taxonomy" id="3662"/>
    <lineage>
        <taxon>Eukaryota</taxon>
        <taxon>Viridiplantae</taxon>
        <taxon>Streptophyta</taxon>
        <taxon>Embryophyta</taxon>
        <taxon>Tracheophyta</taxon>
        <taxon>Spermatophyta</taxon>
        <taxon>Magnoliopsida</taxon>
        <taxon>eudicotyledons</taxon>
        <taxon>Gunneridae</taxon>
        <taxon>Pentapetalae</taxon>
        <taxon>rosids</taxon>
        <taxon>fabids</taxon>
        <taxon>Cucurbitales</taxon>
        <taxon>Cucurbitaceae</taxon>
        <taxon>Cucurbiteae</taxon>
        <taxon>Cucurbita</taxon>
    </lineage>
</organism>
<evidence type="ECO:0000256" key="13">
    <source>
        <dbReference type="SAM" id="Phobius"/>
    </source>
</evidence>
<dbReference type="RefSeq" id="XP_022934091.1">
    <property type="nucleotide sequence ID" value="XM_023078323.1"/>
</dbReference>
<evidence type="ECO:0000313" key="17">
    <source>
        <dbReference type="RefSeq" id="XP_022934091.1"/>
    </source>
</evidence>